<proteinExistence type="predicted"/>
<organism evidence="1 2">
    <name type="scientific">Candidatus Curtissbacteria bacterium GW2011_GWA1_41_11</name>
    <dbReference type="NCBI Taxonomy" id="1618409"/>
    <lineage>
        <taxon>Bacteria</taxon>
        <taxon>Candidatus Curtissiibacteriota</taxon>
    </lineage>
</organism>
<protein>
    <recommendedName>
        <fullName evidence="3">POTRA domain-containing protein</fullName>
    </recommendedName>
</protein>
<evidence type="ECO:0000313" key="2">
    <source>
        <dbReference type="Proteomes" id="UP000034854"/>
    </source>
</evidence>
<dbReference type="AlphaFoldDB" id="A0A0G0XK59"/>
<gene>
    <name evidence="1" type="ORF">UU34_C0001G0064</name>
</gene>
<evidence type="ECO:0000313" key="1">
    <source>
        <dbReference type="EMBL" id="KKR88067.1"/>
    </source>
</evidence>
<comment type="caution">
    <text evidence="1">The sequence shown here is derived from an EMBL/GenBank/DDBJ whole genome shotgun (WGS) entry which is preliminary data.</text>
</comment>
<dbReference type="EMBL" id="LCAG01000001">
    <property type="protein sequence ID" value="KKR88067.1"/>
    <property type="molecule type" value="Genomic_DNA"/>
</dbReference>
<evidence type="ECO:0008006" key="3">
    <source>
        <dbReference type="Google" id="ProtNLM"/>
    </source>
</evidence>
<dbReference type="Proteomes" id="UP000034854">
    <property type="component" value="Unassembled WGS sequence"/>
</dbReference>
<accession>A0A0G0XK59</accession>
<name>A0A0G0XK59_9BACT</name>
<reference evidence="1 2" key="1">
    <citation type="journal article" date="2015" name="Nature">
        <title>rRNA introns, odd ribosomes, and small enigmatic genomes across a large radiation of phyla.</title>
        <authorList>
            <person name="Brown C.T."/>
            <person name="Hug L.A."/>
            <person name="Thomas B.C."/>
            <person name="Sharon I."/>
            <person name="Castelle C.J."/>
            <person name="Singh A."/>
            <person name="Wilkins M.J."/>
            <person name="Williams K.H."/>
            <person name="Banfield J.F."/>
        </authorList>
    </citation>
    <scope>NUCLEOTIDE SEQUENCE [LARGE SCALE GENOMIC DNA]</scope>
</reference>
<sequence length="226" mass="25512">MIKLLVLVASGFVLAFVAVFSPLFEIKSVTFNDDAACIKNSQKIAEDNLIGESLIFLNSQETARVIKNQFACIEAIEVNRQFPSNVEINIQSKRPIAKIAETEFYLTKDGLLVRVYDKVQIPTIFLPTNFELNVSQRLDDKNILFALEIIDNLLKSDFVPTTVRIVDEDQIAVYSNKDILVIFSTNKNPIKQVDSLQVILAEAKIDATKIDKIDMRFEKPVISSKK</sequence>